<protein>
    <submittedName>
        <fullName evidence="1">Uncharacterized protein</fullName>
    </submittedName>
</protein>
<proteinExistence type="predicted"/>
<dbReference type="AlphaFoldDB" id="A0A8J8Q3E0"/>
<evidence type="ECO:0000313" key="1">
    <source>
        <dbReference type="EMBL" id="TYL36944.1"/>
    </source>
</evidence>
<comment type="caution">
    <text evidence="1">The sequence shown here is derived from an EMBL/GenBank/DDBJ whole genome shotgun (WGS) entry which is preliminary data.</text>
</comment>
<dbReference type="Proteomes" id="UP000766904">
    <property type="component" value="Unassembled WGS sequence"/>
</dbReference>
<reference evidence="1" key="1">
    <citation type="submission" date="2017-11" db="EMBL/GenBank/DDBJ databases">
        <authorList>
            <person name="Kajale S.C."/>
            <person name="Sharma A."/>
        </authorList>
    </citation>
    <scope>NUCLEOTIDE SEQUENCE</scope>
    <source>
        <strain evidence="1">LS1_42</strain>
    </source>
</reference>
<gene>
    <name evidence="1" type="ORF">CV102_19505</name>
</gene>
<accession>A0A8J8Q3E0</accession>
<name>A0A8J8Q3E0_9EURY</name>
<keyword evidence="2" id="KW-1185">Reference proteome</keyword>
<dbReference type="RefSeq" id="WP_148859690.1">
    <property type="nucleotide sequence ID" value="NZ_PHNJ01000013.1"/>
</dbReference>
<evidence type="ECO:0000313" key="2">
    <source>
        <dbReference type="Proteomes" id="UP000766904"/>
    </source>
</evidence>
<dbReference type="EMBL" id="PHNJ01000013">
    <property type="protein sequence ID" value="TYL36944.1"/>
    <property type="molecule type" value="Genomic_DNA"/>
</dbReference>
<sequence length="106" mass="11402">MRDVWRPAPLGYPVAVDGVASSSGIDPDAFAAAGGTVAGYTHGDRWNPGKDERLGMLSTIPHEEGARTGIQEIDGLLPSGFQRNGHPFGLLDYAHRVRSLHRPSLR</sequence>
<organism evidence="1 2">
    <name type="scientific">Natronococcus pandeyae</name>
    <dbReference type="NCBI Taxonomy" id="2055836"/>
    <lineage>
        <taxon>Archaea</taxon>
        <taxon>Methanobacteriati</taxon>
        <taxon>Methanobacteriota</taxon>
        <taxon>Stenosarchaea group</taxon>
        <taxon>Halobacteria</taxon>
        <taxon>Halobacteriales</taxon>
        <taxon>Natrialbaceae</taxon>
        <taxon>Natronococcus</taxon>
    </lineage>
</organism>